<dbReference type="EMBL" id="BAAANV010000045">
    <property type="protein sequence ID" value="GAA1548916.1"/>
    <property type="molecule type" value="Genomic_DNA"/>
</dbReference>
<dbReference type="Proteomes" id="UP001501288">
    <property type="component" value="Unassembled WGS sequence"/>
</dbReference>
<feature type="transmembrane region" description="Helical" evidence="5">
    <location>
        <begin position="142"/>
        <end position="165"/>
    </location>
</feature>
<keyword evidence="5" id="KW-0472">Membrane</keyword>
<keyword evidence="3" id="KW-0378">Hydrolase</keyword>
<sequence length="514" mass="51092">MTDHPNATPDRPDGGMQRPLPGQHQAPATGASDSGRPGQGDASTPSGGSRPVDATQEIRPEPARPYGPGDHPNTQGTAGHTVPQPRQQPAQAPNPQQQAPGGAPAGGYAAMNAHPGGPAAQGPAASAFSTTDQEKTKSRKGLFAAVGATAVLAAALASAGTYGVVKAGDDGTGYTSGNSTVIKADPKDFADAGTVNWSATAAKVNPSVVSISVRSGDNGGQGSGVILDKSGNIVTNNHVVAGGDRGDDAEVQVTLHNNRTYKADIVGTDPSTDLAVIRIKDVPSLTPVEIGDDKKLVVGQPVMAVGNPLGLAGTVTTGIVSAMNRPVTTSGGNSGGSSTSNDTVVTNAIQTSAAINPGNSGGALVDGSGRLIGINSSIASLSSGGGSGQSGNIGIGFAIPMSVVKNISDQLIDKGEAEHALLGISTQPTEVSNGKATLTAAKVSSVSKGSGAEKAGLRENDAIIELDGQPITSANALVAQVRSRTVGSTVNLTIIRDGKQQNVQVTLGAQPAKK</sequence>
<dbReference type="PANTHER" id="PTHR43343:SF3">
    <property type="entry name" value="PROTEASE DO-LIKE 8, CHLOROPLASTIC"/>
    <property type="match status" value="1"/>
</dbReference>
<evidence type="ECO:0000259" key="6">
    <source>
        <dbReference type="PROSITE" id="PS50106"/>
    </source>
</evidence>
<dbReference type="SUPFAM" id="SSF50156">
    <property type="entry name" value="PDZ domain-like"/>
    <property type="match status" value="1"/>
</dbReference>
<keyword evidence="8" id="KW-1185">Reference proteome</keyword>
<evidence type="ECO:0000256" key="4">
    <source>
        <dbReference type="SAM" id="MobiDB-lite"/>
    </source>
</evidence>
<dbReference type="PROSITE" id="PS50106">
    <property type="entry name" value="PDZ"/>
    <property type="match status" value="1"/>
</dbReference>
<feature type="domain" description="PDZ" evidence="6">
    <location>
        <begin position="406"/>
        <end position="498"/>
    </location>
</feature>
<dbReference type="InterPro" id="IPR051201">
    <property type="entry name" value="Chloro_Bact_Ser_Proteases"/>
</dbReference>
<dbReference type="Pfam" id="PF13365">
    <property type="entry name" value="Trypsin_2"/>
    <property type="match status" value="1"/>
</dbReference>
<evidence type="ECO:0000256" key="3">
    <source>
        <dbReference type="ARBA" id="ARBA00022801"/>
    </source>
</evidence>
<keyword evidence="5" id="KW-0812">Transmembrane</keyword>
<dbReference type="InterPro" id="IPR036034">
    <property type="entry name" value="PDZ_sf"/>
</dbReference>
<proteinExistence type="inferred from homology"/>
<gene>
    <name evidence="7" type="ORF">GCM10009762_22640</name>
</gene>
<dbReference type="PRINTS" id="PR00834">
    <property type="entry name" value="PROTEASES2C"/>
</dbReference>
<evidence type="ECO:0000256" key="2">
    <source>
        <dbReference type="ARBA" id="ARBA00022670"/>
    </source>
</evidence>
<protein>
    <submittedName>
        <fullName evidence="7">Trypsin-like peptidase domain-containing protein</fullName>
    </submittedName>
</protein>
<dbReference type="Pfam" id="PF13180">
    <property type="entry name" value="PDZ_2"/>
    <property type="match status" value="1"/>
</dbReference>
<dbReference type="Gene3D" id="2.40.10.10">
    <property type="entry name" value="Trypsin-like serine proteases"/>
    <property type="match status" value="2"/>
</dbReference>
<dbReference type="InterPro" id="IPR043504">
    <property type="entry name" value="Peptidase_S1_PA_chymotrypsin"/>
</dbReference>
<dbReference type="SMART" id="SM00228">
    <property type="entry name" value="PDZ"/>
    <property type="match status" value="1"/>
</dbReference>
<dbReference type="Gene3D" id="2.30.42.10">
    <property type="match status" value="1"/>
</dbReference>
<dbReference type="InterPro" id="IPR001940">
    <property type="entry name" value="Peptidase_S1C"/>
</dbReference>
<evidence type="ECO:0000256" key="5">
    <source>
        <dbReference type="SAM" id="Phobius"/>
    </source>
</evidence>
<dbReference type="InterPro" id="IPR009003">
    <property type="entry name" value="Peptidase_S1_PA"/>
</dbReference>
<keyword evidence="2" id="KW-0645">Protease</keyword>
<evidence type="ECO:0000256" key="1">
    <source>
        <dbReference type="ARBA" id="ARBA00010541"/>
    </source>
</evidence>
<reference evidence="7 8" key="1">
    <citation type="journal article" date="2019" name="Int. J. Syst. Evol. Microbiol.">
        <title>The Global Catalogue of Microorganisms (GCM) 10K type strain sequencing project: providing services to taxonomists for standard genome sequencing and annotation.</title>
        <authorList>
            <consortium name="The Broad Institute Genomics Platform"/>
            <consortium name="The Broad Institute Genome Sequencing Center for Infectious Disease"/>
            <person name="Wu L."/>
            <person name="Ma J."/>
        </authorList>
    </citation>
    <scope>NUCLEOTIDE SEQUENCE [LARGE SCALE GENOMIC DNA]</scope>
    <source>
        <strain evidence="7 8">JCM 14588</strain>
    </source>
</reference>
<feature type="region of interest" description="Disordered" evidence="4">
    <location>
        <begin position="1"/>
        <end position="133"/>
    </location>
</feature>
<name>A0ABN2BZP9_9MICO</name>
<comment type="caution">
    <text evidence="7">The sequence shown here is derived from an EMBL/GenBank/DDBJ whole genome shotgun (WGS) entry which is preliminary data.</text>
</comment>
<dbReference type="PANTHER" id="PTHR43343">
    <property type="entry name" value="PEPTIDASE S12"/>
    <property type="match status" value="1"/>
</dbReference>
<dbReference type="InterPro" id="IPR001478">
    <property type="entry name" value="PDZ"/>
</dbReference>
<evidence type="ECO:0000313" key="7">
    <source>
        <dbReference type="EMBL" id="GAA1548916.1"/>
    </source>
</evidence>
<keyword evidence="5" id="KW-1133">Transmembrane helix</keyword>
<dbReference type="RefSeq" id="WP_346030649.1">
    <property type="nucleotide sequence ID" value="NZ_BAAANV010000045.1"/>
</dbReference>
<comment type="similarity">
    <text evidence="1">Belongs to the peptidase S1C family.</text>
</comment>
<accession>A0ABN2BZP9</accession>
<feature type="compositionally biased region" description="Low complexity" evidence="4">
    <location>
        <begin position="83"/>
        <end position="127"/>
    </location>
</feature>
<organism evidence="7 8">
    <name type="scientific">Dermacoccus barathri</name>
    <dbReference type="NCBI Taxonomy" id="322601"/>
    <lineage>
        <taxon>Bacteria</taxon>
        <taxon>Bacillati</taxon>
        <taxon>Actinomycetota</taxon>
        <taxon>Actinomycetes</taxon>
        <taxon>Micrococcales</taxon>
        <taxon>Dermacoccaceae</taxon>
        <taxon>Dermacoccus</taxon>
    </lineage>
</organism>
<evidence type="ECO:0000313" key="8">
    <source>
        <dbReference type="Proteomes" id="UP001501288"/>
    </source>
</evidence>
<dbReference type="SUPFAM" id="SSF50494">
    <property type="entry name" value="Trypsin-like serine proteases"/>
    <property type="match status" value="1"/>
</dbReference>